<keyword evidence="3" id="KW-1185">Reference proteome</keyword>
<proteinExistence type="predicted"/>
<evidence type="ECO:0000256" key="1">
    <source>
        <dbReference type="SAM" id="MobiDB-lite"/>
    </source>
</evidence>
<name>A0AAN9A8M3_HALRR</name>
<accession>A0AAN9A8M3</accession>
<evidence type="ECO:0000313" key="2">
    <source>
        <dbReference type="EMBL" id="KAK7073987.1"/>
    </source>
</evidence>
<evidence type="ECO:0000313" key="3">
    <source>
        <dbReference type="Proteomes" id="UP001381693"/>
    </source>
</evidence>
<feature type="compositionally biased region" description="Basic and acidic residues" evidence="1">
    <location>
        <begin position="1"/>
        <end position="15"/>
    </location>
</feature>
<reference evidence="2 3" key="1">
    <citation type="submission" date="2023-11" db="EMBL/GenBank/DDBJ databases">
        <title>Halocaridina rubra genome assembly.</title>
        <authorList>
            <person name="Smith C."/>
        </authorList>
    </citation>
    <scope>NUCLEOTIDE SEQUENCE [LARGE SCALE GENOMIC DNA]</scope>
    <source>
        <strain evidence="2">EP-1</strain>
        <tissue evidence="2">Whole</tissue>
    </source>
</reference>
<feature type="region of interest" description="Disordered" evidence="1">
    <location>
        <begin position="1"/>
        <end position="240"/>
    </location>
</feature>
<dbReference type="Proteomes" id="UP001381693">
    <property type="component" value="Unassembled WGS sequence"/>
</dbReference>
<comment type="caution">
    <text evidence="2">The sequence shown here is derived from an EMBL/GenBank/DDBJ whole genome shotgun (WGS) entry which is preliminary data.</text>
</comment>
<evidence type="ECO:0008006" key="4">
    <source>
        <dbReference type="Google" id="ProtNLM"/>
    </source>
</evidence>
<gene>
    <name evidence="2" type="ORF">SK128_003744</name>
</gene>
<dbReference type="AlphaFoldDB" id="A0AAN9A8M3"/>
<feature type="compositionally biased region" description="Basic and acidic residues" evidence="1">
    <location>
        <begin position="38"/>
        <end position="76"/>
    </location>
</feature>
<organism evidence="2 3">
    <name type="scientific">Halocaridina rubra</name>
    <name type="common">Hawaiian red shrimp</name>
    <dbReference type="NCBI Taxonomy" id="373956"/>
    <lineage>
        <taxon>Eukaryota</taxon>
        <taxon>Metazoa</taxon>
        <taxon>Ecdysozoa</taxon>
        <taxon>Arthropoda</taxon>
        <taxon>Crustacea</taxon>
        <taxon>Multicrustacea</taxon>
        <taxon>Malacostraca</taxon>
        <taxon>Eumalacostraca</taxon>
        <taxon>Eucarida</taxon>
        <taxon>Decapoda</taxon>
        <taxon>Pleocyemata</taxon>
        <taxon>Caridea</taxon>
        <taxon>Atyoidea</taxon>
        <taxon>Atyidae</taxon>
        <taxon>Halocaridina</taxon>
    </lineage>
</organism>
<sequence length="761" mass="88493">MKLNEEGKYSPDRWQRSQSPSEHAGGSSENMDLYKNSGRYEDSGERMSRSSVDYRPRSSESMKFNEESEDSPERWQKAQSSGEHTGIHSENVNLYENPSRHENNGEQMSRSSLNYRPRSSESMRYYEEGEYSPDRERSYDGGESNSQYYKQRSSENMYSNDRGSYSPQSVQMDAQSSGEGMDRSWDSKSTYNMQDRHDNSGTWGSESYRANRPYRTENLRQEPRMSSRRYSSRDNSEVDSENMEYYNQANCCDSNHQNDCCRNSNGGEWCGKSWQKNSPENQDSSEVRNSYVMEDARNRRIAHEYENSQDYQSSANYISKGRWQHRSGSRRNDFEYFVSYEQPRHHSHKILIKTPSCTMEGEIKCSPTEYSVRFYPKKHLSEEKYELAFKKSEGSQNWGEETKYEGRMDHPSMEREKKFEVLITKNEETFQGSIILDIYARPEDKITGQLESTIMSWNSIRMEANLAGRSLRSHPKLILSAAYDSHTFGFDIQFEKEHQARPSLVISAKYDRITEMNAAMGLVVKTEGGPVVEISAAMKPDYEGDCSGVKISALAHSALTGKYEIYTKLCKPGYVKLYVKKHGQDKAYITRFGLEEIKNLEVNLTEKDVRTQECKFLALARLRLMSPTVVNFEGKLESEQAYGVWSIFTSKLSELSSATMNWMDSFCQEILKEGGNNSPSEEIARLWRETIEEAKRIYEDLVYDRLIVSYEAMEWLMRDEFVRSTVGALQSLWHNVHEVHMKVREWIPRMVSSLKYQFETL</sequence>
<feature type="compositionally biased region" description="Basic and acidic residues" evidence="1">
    <location>
        <begin position="214"/>
        <end position="236"/>
    </location>
</feature>
<feature type="compositionally biased region" description="Polar residues" evidence="1">
    <location>
        <begin position="105"/>
        <end position="114"/>
    </location>
</feature>
<protein>
    <recommendedName>
        <fullName evidence="4">Vitellogenin</fullName>
    </recommendedName>
</protein>
<dbReference type="EMBL" id="JAXCGZ010011891">
    <property type="protein sequence ID" value="KAK7073987.1"/>
    <property type="molecule type" value="Genomic_DNA"/>
</dbReference>
<feature type="compositionally biased region" description="Basic and acidic residues" evidence="1">
    <location>
        <begin position="118"/>
        <end position="140"/>
    </location>
</feature>
<feature type="compositionally biased region" description="Polar residues" evidence="1">
    <location>
        <begin position="143"/>
        <end position="178"/>
    </location>
</feature>
<feature type="compositionally biased region" description="Polar residues" evidence="1">
    <location>
        <begin position="77"/>
        <end position="96"/>
    </location>
</feature>